<organism evidence="3 4">
    <name type="scientific">Pyrus ussuriensis x Pyrus communis</name>
    <dbReference type="NCBI Taxonomy" id="2448454"/>
    <lineage>
        <taxon>Eukaryota</taxon>
        <taxon>Viridiplantae</taxon>
        <taxon>Streptophyta</taxon>
        <taxon>Embryophyta</taxon>
        <taxon>Tracheophyta</taxon>
        <taxon>Spermatophyta</taxon>
        <taxon>Magnoliopsida</taxon>
        <taxon>eudicotyledons</taxon>
        <taxon>Gunneridae</taxon>
        <taxon>Pentapetalae</taxon>
        <taxon>rosids</taxon>
        <taxon>fabids</taxon>
        <taxon>Rosales</taxon>
        <taxon>Rosaceae</taxon>
        <taxon>Amygdaloideae</taxon>
        <taxon>Maleae</taxon>
        <taxon>Pyrus</taxon>
    </lineage>
</organism>
<keyword evidence="2" id="KW-0812">Transmembrane</keyword>
<keyword evidence="2" id="KW-0472">Membrane</keyword>
<accession>A0A5N5H302</accession>
<dbReference type="EMBL" id="SMOL01000331">
    <property type="protein sequence ID" value="KAB2620462.1"/>
    <property type="molecule type" value="Genomic_DNA"/>
</dbReference>
<gene>
    <name evidence="3" type="ORF">D8674_037490</name>
</gene>
<sequence>MSTLLDPRQSAEESAVEETKREVAAEKREGTPTVARRKYRERIEEFAVEEVERDATAKKDAVAEKREGDPAVARRRCRERKVLFWVVGWNLLVVVVHGGWRRNWVLGFVGFFGFLEATWNFGEF</sequence>
<evidence type="ECO:0000256" key="1">
    <source>
        <dbReference type="SAM" id="MobiDB-lite"/>
    </source>
</evidence>
<evidence type="ECO:0000256" key="2">
    <source>
        <dbReference type="SAM" id="Phobius"/>
    </source>
</evidence>
<feature type="compositionally biased region" description="Basic and acidic residues" evidence="1">
    <location>
        <begin position="17"/>
        <end position="30"/>
    </location>
</feature>
<reference evidence="3 4" key="1">
    <citation type="submission" date="2019-09" db="EMBL/GenBank/DDBJ databases">
        <authorList>
            <person name="Ou C."/>
        </authorList>
    </citation>
    <scope>NUCLEOTIDE SEQUENCE [LARGE SCALE GENOMIC DNA]</scope>
    <source>
        <strain evidence="3">S2</strain>
        <tissue evidence="3">Leaf</tissue>
    </source>
</reference>
<feature type="transmembrane region" description="Helical" evidence="2">
    <location>
        <begin position="82"/>
        <end position="98"/>
    </location>
</feature>
<keyword evidence="4" id="KW-1185">Reference proteome</keyword>
<feature type="region of interest" description="Disordered" evidence="1">
    <location>
        <begin position="1"/>
        <end position="31"/>
    </location>
</feature>
<name>A0A5N5H302_9ROSA</name>
<comment type="caution">
    <text evidence="3">The sequence shown here is derived from an EMBL/GenBank/DDBJ whole genome shotgun (WGS) entry which is preliminary data.</text>
</comment>
<evidence type="ECO:0000313" key="4">
    <source>
        <dbReference type="Proteomes" id="UP000327157"/>
    </source>
</evidence>
<keyword evidence="2" id="KW-1133">Transmembrane helix</keyword>
<reference evidence="3 4" key="2">
    <citation type="submission" date="2019-11" db="EMBL/GenBank/DDBJ databases">
        <title>A de novo genome assembly of a pear dwarfing rootstock.</title>
        <authorList>
            <person name="Wang F."/>
            <person name="Wang J."/>
            <person name="Li S."/>
            <person name="Zhang Y."/>
            <person name="Fang M."/>
            <person name="Ma L."/>
            <person name="Zhao Y."/>
            <person name="Jiang S."/>
        </authorList>
    </citation>
    <scope>NUCLEOTIDE SEQUENCE [LARGE SCALE GENOMIC DNA]</scope>
    <source>
        <strain evidence="3">S2</strain>
        <tissue evidence="3">Leaf</tissue>
    </source>
</reference>
<dbReference type="AlphaFoldDB" id="A0A5N5H302"/>
<dbReference type="Proteomes" id="UP000327157">
    <property type="component" value="Unassembled WGS sequence"/>
</dbReference>
<protein>
    <submittedName>
        <fullName evidence="3">Uncharacterized protein</fullName>
    </submittedName>
</protein>
<feature type="transmembrane region" description="Helical" evidence="2">
    <location>
        <begin position="104"/>
        <end position="122"/>
    </location>
</feature>
<evidence type="ECO:0000313" key="3">
    <source>
        <dbReference type="EMBL" id="KAB2620462.1"/>
    </source>
</evidence>
<proteinExistence type="predicted"/>